<keyword evidence="1" id="KW-1133">Transmembrane helix</keyword>
<organism evidence="2 3">
    <name type="scientific">Pseudonocardia acidicola</name>
    <dbReference type="NCBI Taxonomy" id="2724939"/>
    <lineage>
        <taxon>Bacteria</taxon>
        <taxon>Bacillati</taxon>
        <taxon>Actinomycetota</taxon>
        <taxon>Actinomycetes</taxon>
        <taxon>Pseudonocardiales</taxon>
        <taxon>Pseudonocardiaceae</taxon>
        <taxon>Pseudonocardia</taxon>
    </lineage>
</organism>
<evidence type="ECO:0008006" key="4">
    <source>
        <dbReference type="Google" id="ProtNLM"/>
    </source>
</evidence>
<keyword evidence="1" id="KW-0472">Membrane</keyword>
<keyword evidence="1" id="KW-0812">Transmembrane</keyword>
<proteinExistence type="predicted"/>
<reference evidence="2 3" key="1">
    <citation type="submission" date="2020-04" db="EMBL/GenBank/DDBJ databases">
        <authorList>
            <person name="Klaysubun C."/>
            <person name="Duangmal K."/>
            <person name="Lipun K."/>
        </authorList>
    </citation>
    <scope>NUCLEOTIDE SEQUENCE [LARGE SCALE GENOMIC DNA]</scope>
    <source>
        <strain evidence="2 3">K10HN5</strain>
    </source>
</reference>
<comment type="caution">
    <text evidence="2">The sequence shown here is derived from an EMBL/GenBank/DDBJ whole genome shotgun (WGS) entry which is preliminary data.</text>
</comment>
<gene>
    <name evidence="2" type="ORF">HF526_10530</name>
</gene>
<evidence type="ECO:0000313" key="3">
    <source>
        <dbReference type="Proteomes" id="UP000820669"/>
    </source>
</evidence>
<evidence type="ECO:0000313" key="2">
    <source>
        <dbReference type="EMBL" id="NMH97742.1"/>
    </source>
</evidence>
<dbReference type="Proteomes" id="UP000820669">
    <property type="component" value="Unassembled WGS sequence"/>
</dbReference>
<accession>A0ABX1SA38</accession>
<dbReference type="EMBL" id="JAAXLA010000015">
    <property type="protein sequence ID" value="NMH97742.1"/>
    <property type="molecule type" value="Genomic_DNA"/>
</dbReference>
<keyword evidence="3" id="KW-1185">Reference proteome</keyword>
<sequence>MPLAELVLIAAPLGVFGAAFLAPAVLVRRQFSRLPEAFECKVRAPDGRLAGLSRRGRWRRARAVWVHDVLLLRSGRPAAAVRPIAVRHPDGSVKAAPPQLVSRLGPAPVILRLRLDGGQLLEIAARREARSVIAGPFVVAAVEGLPSGSPERRSKGTT</sequence>
<protein>
    <recommendedName>
        <fullName evidence="4">DUF2550 family protein</fullName>
    </recommendedName>
</protein>
<dbReference type="RefSeq" id="WP_169381192.1">
    <property type="nucleotide sequence ID" value="NZ_JAAXLA010000015.1"/>
</dbReference>
<feature type="transmembrane region" description="Helical" evidence="1">
    <location>
        <begin position="6"/>
        <end position="27"/>
    </location>
</feature>
<evidence type="ECO:0000256" key="1">
    <source>
        <dbReference type="SAM" id="Phobius"/>
    </source>
</evidence>
<name>A0ABX1SA38_9PSEU</name>